<reference evidence="3" key="1">
    <citation type="submission" date="2025-08" db="UniProtKB">
        <authorList>
            <consortium name="RefSeq"/>
        </authorList>
    </citation>
    <scope>IDENTIFICATION</scope>
    <source>
        <tissue evidence="3">Leaves</tissue>
    </source>
</reference>
<dbReference type="CDD" id="cd06222">
    <property type="entry name" value="RNase_H_like"/>
    <property type="match status" value="1"/>
</dbReference>
<dbReference type="AlphaFoldDB" id="A0A6P9DY75"/>
<dbReference type="InterPro" id="IPR036397">
    <property type="entry name" value="RNaseH_sf"/>
</dbReference>
<dbReference type="Proteomes" id="UP000235220">
    <property type="component" value="Chromosome 13"/>
</dbReference>
<dbReference type="Pfam" id="PF13456">
    <property type="entry name" value="RVT_3"/>
    <property type="match status" value="1"/>
</dbReference>
<dbReference type="InterPro" id="IPR012337">
    <property type="entry name" value="RNaseH-like_sf"/>
</dbReference>
<dbReference type="InterPro" id="IPR052929">
    <property type="entry name" value="RNase_H-like_EbsB-rel"/>
</dbReference>
<dbReference type="InParanoid" id="A0A6P9DY75"/>
<accession>A0A6P9DY75</accession>
<dbReference type="GeneID" id="118344201"/>
<gene>
    <name evidence="3" type="primary">LOC118344201</name>
</gene>
<evidence type="ECO:0000313" key="2">
    <source>
        <dbReference type="Proteomes" id="UP000235220"/>
    </source>
</evidence>
<proteinExistence type="predicted"/>
<name>A0A6P9DY75_JUGRE</name>
<dbReference type="InterPro" id="IPR044730">
    <property type="entry name" value="RNase_H-like_dom_plant"/>
</dbReference>
<dbReference type="RefSeq" id="XP_035540209.1">
    <property type="nucleotide sequence ID" value="XM_035684316.1"/>
</dbReference>
<dbReference type="GO" id="GO:0004523">
    <property type="term" value="F:RNA-DNA hybrid ribonuclease activity"/>
    <property type="evidence" value="ECO:0007669"/>
    <property type="project" value="InterPro"/>
</dbReference>
<dbReference type="InterPro" id="IPR002156">
    <property type="entry name" value="RNaseH_domain"/>
</dbReference>
<keyword evidence="2" id="KW-1185">Reference proteome</keyword>
<protein>
    <submittedName>
        <fullName evidence="3">Uncharacterized protein LOC118344201</fullName>
    </submittedName>
</protein>
<evidence type="ECO:0000313" key="3">
    <source>
        <dbReference type="RefSeq" id="XP_035540209.1"/>
    </source>
</evidence>
<sequence>MNQDALYAKEKRKQGLPKKELEKTVAIMKSIWGRRNELNQGGSVRGRRCWKQPEGNTLKANFDAALDINNQRMRIGIIVRDNNGNVLASMTSQRRYIVSPFLAECNAMWRAMELCKKLGFQEVSFEGDARSVIEAVVDEEVDESGRGQVVEDLKKMLRSCWYWTLTFTHREGNVVAHNLAKMALFTEGEFSWIESVPKEIKQLVVNDRICNDLSI</sequence>
<dbReference type="PANTHER" id="PTHR47074">
    <property type="entry name" value="BNAC02G40300D PROTEIN"/>
    <property type="match status" value="1"/>
</dbReference>
<evidence type="ECO:0000259" key="1">
    <source>
        <dbReference type="Pfam" id="PF13456"/>
    </source>
</evidence>
<dbReference type="KEGG" id="jre:118344201"/>
<dbReference type="PANTHER" id="PTHR47074:SF48">
    <property type="entry name" value="POLYNUCLEOTIDYL TRANSFERASE, RIBONUCLEASE H-LIKE SUPERFAMILY PROTEIN"/>
    <property type="match status" value="1"/>
</dbReference>
<dbReference type="GO" id="GO:0003676">
    <property type="term" value="F:nucleic acid binding"/>
    <property type="evidence" value="ECO:0007669"/>
    <property type="project" value="InterPro"/>
</dbReference>
<dbReference type="OrthoDB" id="1428651at2759"/>
<dbReference type="Gene3D" id="3.30.420.10">
    <property type="entry name" value="Ribonuclease H-like superfamily/Ribonuclease H"/>
    <property type="match status" value="1"/>
</dbReference>
<organism evidence="2 3">
    <name type="scientific">Juglans regia</name>
    <name type="common">English walnut</name>
    <dbReference type="NCBI Taxonomy" id="51240"/>
    <lineage>
        <taxon>Eukaryota</taxon>
        <taxon>Viridiplantae</taxon>
        <taxon>Streptophyta</taxon>
        <taxon>Embryophyta</taxon>
        <taxon>Tracheophyta</taxon>
        <taxon>Spermatophyta</taxon>
        <taxon>Magnoliopsida</taxon>
        <taxon>eudicotyledons</taxon>
        <taxon>Gunneridae</taxon>
        <taxon>Pentapetalae</taxon>
        <taxon>rosids</taxon>
        <taxon>fabids</taxon>
        <taxon>Fagales</taxon>
        <taxon>Juglandaceae</taxon>
        <taxon>Juglans</taxon>
    </lineage>
</organism>
<dbReference type="SUPFAM" id="SSF53098">
    <property type="entry name" value="Ribonuclease H-like"/>
    <property type="match status" value="1"/>
</dbReference>
<feature type="domain" description="RNase H type-1" evidence="1">
    <location>
        <begin position="61"/>
        <end position="183"/>
    </location>
</feature>